<dbReference type="InterPro" id="IPR037898">
    <property type="entry name" value="NudC_fam"/>
</dbReference>
<comment type="subcellular location">
    <subcellularLocation>
        <location evidence="1">Cytoplasm</location>
    </subcellularLocation>
</comment>
<feature type="compositionally biased region" description="Basic and acidic residues" evidence="3">
    <location>
        <begin position="1"/>
        <end position="16"/>
    </location>
</feature>
<protein>
    <submittedName>
        <fullName evidence="5">CS-like domain protein</fullName>
    </submittedName>
</protein>
<feature type="domain" description="CS" evidence="4">
    <location>
        <begin position="77"/>
        <end position="188"/>
    </location>
</feature>
<dbReference type="Pfam" id="PF04969">
    <property type="entry name" value="CS"/>
    <property type="match status" value="1"/>
</dbReference>
<sequence>MRSRPIDYSKWDHLDTSDDEDEEEKRGPPRVTHFNEPMSVTVGGHDHLIPSRSPAPSPSSTTPHPASRIEDISENGQSFPTFTWRQDRGEAIMHIWAPPCTRAKDVQVTYTRDTNHLSVRITTPTAVPVLVEGPLANPIQLEEGEEVEWEMVGEGGREGGRGGGRAVRVSLIKSTPRPDMVHWWSRVFVGDDEIDTSRIAGRKMNFQGAWEEAQRRFREDVARRNAQGPVEVEVEGEVEGEGEGGGKLKREG</sequence>
<dbReference type="OrthoDB" id="440202at2759"/>
<reference evidence="5 6" key="1">
    <citation type="journal article" date="2014" name="Mol. Plant">
        <title>Chromosome Scale Genome Assembly and Transcriptome Profiling of Nannochloropsis gaditana in Nitrogen Depletion.</title>
        <authorList>
            <person name="Corteggiani Carpinelli E."/>
            <person name="Telatin A."/>
            <person name="Vitulo N."/>
            <person name="Forcato C."/>
            <person name="D'Angelo M."/>
            <person name="Schiavon R."/>
            <person name="Vezzi A."/>
            <person name="Giacometti G.M."/>
            <person name="Morosinotto T."/>
            <person name="Valle G."/>
        </authorList>
    </citation>
    <scope>NUCLEOTIDE SEQUENCE [LARGE SCALE GENOMIC DNA]</scope>
    <source>
        <strain evidence="5 6">B-31</strain>
    </source>
</reference>
<dbReference type="Gene3D" id="2.60.40.790">
    <property type="match status" value="1"/>
</dbReference>
<dbReference type="SUPFAM" id="SSF49764">
    <property type="entry name" value="HSP20-like chaperones"/>
    <property type="match status" value="1"/>
</dbReference>
<dbReference type="GO" id="GO:0005737">
    <property type="term" value="C:cytoplasm"/>
    <property type="evidence" value="ECO:0007669"/>
    <property type="project" value="UniProtKB-SubCell"/>
</dbReference>
<dbReference type="GO" id="GO:0051082">
    <property type="term" value="F:unfolded protein binding"/>
    <property type="evidence" value="ECO:0007669"/>
    <property type="project" value="TreeGrafter"/>
</dbReference>
<dbReference type="GO" id="GO:0006457">
    <property type="term" value="P:protein folding"/>
    <property type="evidence" value="ECO:0007669"/>
    <property type="project" value="TreeGrafter"/>
</dbReference>
<evidence type="ECO:0000313" key="6">
    <source>
        <dbReference type="Proteomes" id="UP000019335"/>
    </source>
</evidence>
<name>W7TNN6_9STRA</name>
<dbReference type="PANTHER" id="PTHR12356:SF3">
    <property type="entry name" value="NUCLEAR MIGRATION PROTEIN NUDC"/>
    <property type="match status" value="1"/>
</dbReference>
<dbReference type="EMBL" id="AZIL01002306">
    <property type="protein sequence ID" value="EWM21996.1"/>
    <property type="molecule type" value="Genomic_DNA"/>
</dbReference>
<feature type="region of interest" description="Disordered" evidence="3">
    <location>
        <begin position="221"/>
        <end position="252"/>
    </location>
</feature>
<dbReference type="PROSITE" id="PS51203">
    <property type="entry name" value="CS"/>
    <property type="match status" value="1"/>
</dbReference>
<evidence type="ECO:0000256" key="3">
    <source>
        <dbReference type="SAM" id="MobiDB-lite"/>
    </source>
</evidence>
<accession>W7TNN6</accession>
<comment type="caution">
    <text evidence="5">The sequence shown here is derived from an EMBL/GenBank/DDBJ whole genome shotgun (WGS) entry which is preliminary data.</text>
</comment>
<feature type="compositionally biased region" description="Acidic residues" evidence="3">
    <location>
        <begin position="232"/>
        <end position="242"/>
    </location>
</feature>
<dbReference type="PANTHER" id="PTHR12356">
    <property type="entry name" value="NUCLEAR MOVEMENT PROTEIN NUDC"/>
    <property type="match status" value="1"/>
</dbReference>
<feature type="compositionally biased region" description="Low complexity" evidence="3">
    <location>
        <begin position="50"/>
        <end position="66"/>
    </location>
</feature>
<proteinExistence type="predicted"/>
<keyword evidence="2" id="KW-0963">Cytoplasm</keyword>
<gene>
    <name evidence="5" type="ORF">Naga_101701g1</name>
</gene>
<evidence type="ECO:0000313" key="5">
    <source>
        <dbReference type="EMBL" id="EWM21996.1"/>
    </source>
</evidence>
<evidence type="ECO:0000259" key="4">
    <source>
        <dbReference type="PROSITE" id="PS51203"/>
    </source>
</evidence>
<dbReference type="InterPro" id="IPR007052">
    <property type="entry name" value="CS_dom"/>
</dbReference>
<organism evidence="5 6">
    <name type="scientific">Nannochloropsis gaditana</name>
    <dbReference type="NCBI Taxonomy" id="72520"/>
    <lineage>
        <taxon>Eukaryota</taxon>
        <taxon>Sar</taxon>
        <taxon>Stramenopiles</taxon>
        <taxon>Ochrophyta</taxon>
        <taxon>Eustigmatophyceae</taxon>
        <taxon>Eustigmatales</taxon>
        <taxon>Monodopsidaceae</taxon>
        <taxon>Nannochloropsis</taxon>
    </lineage>
</organism>
<evidence type="ECO:0000256" key="1">
    <source>
        <dbReference type="ARBA" id="ARBA00004496"/>
    </source>
</evidence>
<dbReference type="Proteomes" id="UP000019335">
    <property type="component" value="Unassembled WGS sequence"/>
</dbReference>
<dbReference type="InterPro" id="IPR008978">
    <property type="entry name" value="HSP20-like_chaperone"/>
</dbReference>
<keyword evidence="6" id="KW-1185">Reference proteome</keyword>
<dbReference type="AlphaFoldDB" id="W7TNN6"/>
<feature type="region of interest" description="Disordered" evidence="3">
    <location>
        <begin position="1"/>
        <end position="79"/>
    </location>
</feature>
<evidence type="ECO:0000256" key="2">
    <source>
        <dbReference type="ARBA" id="ARBA00022490"/>
    </source>
</evidence>